<feature type="transmembrane region" description="Helical" evidence="9">
    <location>
        <begin position="32"/>
        <end position="50"/>
    </location>
</feature>
<dbReference type="InterPro" id="IPR005828">
    <property type="entry name" value="MFS_sugar_transport-like"/>
</dbReference>
<evidence type="ECO:0000256" key="7">
    <source>
        <dbReference type="ARBA" id="ARBA00049119"/>
    </source>
</evidence>
<evidence type="ECO:0000259" key="10">
    <source>
        <dbReference type="PROSITE" id="PS50850"/>
    </source>
</evidence>
<comment type="catalytic activity">
    <reaction evidence="7">
        <text>myo-inositol(out) + H(+)(out) = myo-inositol(in) + H(+)(in)</text>
        <dbReference type="Rhea" id="RHEA:60364"/>
        <dbReference type="ChEBI" id="CHEBI:15378"/>
        <dbReference type="ChEBI" id="CHEBI:17268"/>
    </reaction>
</comment>
<feature type="domain" description="Major facilitator superfamily (MFS) profile" evidence="10">
    <location>
        <begin position="37"/>
        <end position="512"/>
    </location>
</feature>
<organism evidence="11 12">
    <name type="scientific">Vanrija pseudolonga</name>
    <dbReference type="NCBI Taxonomy" id="143232"/>
    <lineage>
        <taxon>Eukaryota</taxon>
        <taxon>Fungi</taxon>
        <taxon>Dikarya</taxon>
        <taxon>Basidiomycota</taxon>
        <taxon>Agaricomycotina</taxon>
        <taxon>Tremellomycetes</taxon>
        <taxon>Trichosporonales</taxon>
        <taxon>Trichosporonaceae</taxon>
        <taxon>Vanrija</taxon>
    </lineage>
</organism>
<keyword evidence="12" id="KW-1185">Reference proteome</keyword>
<dbReference type="InterPro" id="IPR003663">
    <property type="entry name" value="Sugar/inositol_transpt"/>
</dbReference>
<dbReference type="InterPro" id="IPR020846">
    <property type="entry name" value="MFS_dom"/>
</dbReference>
<dbReference type="PANTHER" id="PTHR48022:SF64">
    <property type="entry name" value="MAJOR FACILITATOR SUPERFAMILY (MFS) PROFILE DOMAIN-CONTAINING PROTEIN"/>
    <property type="match status" value="1"/>
</dbReference>
<feature type="transmembrane region" description="Helical" evidence="9">
    <location>
        <begin position="338"/>
        <end position="359"/>
    </location>
</feature>
<dbReference type="RefSeq" id="XP_062625514.1">
    <property type="nucleotide sequence ID" value="XM_062769530.1"/>
</dbReference>
<feature type="transmembrane region" description="Helical" evidence="9">
    <location>
        <begin position="115"/>
        <end position="134"/>
    </location>
</feature>
<dbReference type="GO" id="GO:0016020">
    <property type="term" value="C:membrane"/>
    <property type="evidence" value="ECO:0007669"/>
    <property type="project" value="UniProtKB-SubCell"/>
</dbReference>
<dbReference type="PANTHER" id="PTHR48022">
    <property type="entry name" value="PLASTIDIC GLUCOSE TRANSPORTER 4"/>
    <property type="match status" value="1"/>
</dbReference>
<comment type="similarity">
    <text evidence="2 8">Belongs to the major facilitator superfamily. Sugar transporter (TC 2.A.1.1) family.</text>
</comment>
<evidence type="ECO:0000256" key="1">
    <source>
        <dbReference type="ARBA" id="ARBA00004141"/>
    </source>
</evidence>
<dbReference type="Proteomes" id="UP000827549">
    <property type="component" value="Chromosome 2"/>
</dbReference>
<evidence type="ECO:0000256" key="5">
    <source>
        <dbReference type="ARBA" id="ARBA00022989"/>
    </source>
</evidence>
<evidence type="ECO:0000256" key="3">
    <source>
        <dbReference type="ARBA" id="ARBA00022448"/>
    </source>
</evidence>
<dbReference type="GO" id="GO:0005351">
    <property type="term" value="F:carbohydrate:proton symporter activity"/>
    <property type="evidence" value="ECO:0007669"/>
    <property type="project" value="TreeGrafter"/>
</dbReference>
<name>A0AAF1BGY5_9TREE</name>
<evidence type="ECO:0000313" key="12">
    <source>
        <dbReference type="Proteomes" id="UP000827549"/>
    </source>
</evidence>
<evidence type="ECO:0000256" key="4">
    <source>
        <dbReference type="ARBA" id="ARBA00022692"/>
    </source>
</evidence>
<accession>A0AAF1BGY5</accession>
<evidence type="ECO:0000256" key="2">
    <source>
        <dbReference type="ARBA" id="ARBA00010992"/>
    </source>
</evidence>
<reference evidence="11" key="1">
    <citation type="submission" date="2023-10" db="EMBL/GenBank/DDBJ databases">
        <authorList>
            <person name="Noh H."/>
        </authorList>
    </citation>
    <scope>NUCLEOTIDE SEQUENCE</scope>
    <source>
        <strain evidence="11">DUCC4014</strain>
    </source>
</reference>
<evidence type="ECO:0000313" key="11">
    <source>
        <dbReference type="EMBL" id="WOO79482.1"/>
    </source>
</evidence>
<feature type="transmembrane region" description="Helical" evidence="9">
    <location>
        <begin position="489"/>
        <end position="508"/>
    </location>
</feature>
<evidence type="ECO:0000256" key="6">
    <source>
        <dbReference type="ARBA" id="ARBA00023136"/>
    </source>
</evidence>
<evidence type="ECO:0000256" key="8">
    <source>
        <dbReference type="RuleBase" id="RU003346"/>
    </source>
</evidence>
<proteinExistence type="inferred from homology"/>
<evidence type="ECO:0000256" key="9">
    <source>
        <dbReference type="SAM" id="Phobius"/>
    </source>
</evidence>
<dbReference type="FunFam" id="1.20.1250.20:FF:000117">
    <property type="entry name" value="MFS hexose transporter"/>
    <property type="match status" value="1"/>
</dbReference>
<keyword evidence="3 8" id="KW-0813">Transport</keyword>
<dbReference type="EMBL" id="CP086715">
    <property type="protein sequence ID" value="WOO79482.1"/>
    <property type="molecule type" value="Genomic_DNA"/>
</dbReference>
<dbReference type="PROSITE" id="PS00216">
    <property type="entry name" value="SUGAR_TRANSPORT_1"/>
    <property type="match status" value="1"/>
</dbReference>
<dbReference type="InterPro" id="IPR005829">
    <property type="entry name" value="Sugar_transporter_CS"/>
</dbReference>
<dbReference type="Pfam" id="PF00083">
    <property type="entry name" value="Sugar_tr"/>
    <property type="match status" value="1"/>
</dbReference>
<dbReference type="NCBIfam" id="TIGR00879">
    <property type="entry name" value="SP"/>
    <property type="match status" value="1"/>
</dbReference>
<sequence length="575" mass="63463">MGTDAPPAISTSHHLASILAGRDTRFFSGNQFKLTLIICLVLITSMTNGYDGSVGLTPMGTVNAQMMNGLQALSTWRNYFGHPEEKATLFGIFNAIQNMGSLCGLPFAPYVSDRWGRRMGIFVGCCIMLVATAIQTSAQNVAMFIAARGMIGFGLSFATIASPILITELAFPTHRAPFTALYNTQWYLGSIVAAWTTYGTFRMANNWGWRIPSLLQGLPSIIQFFLIWTIPESPRWLIAHGRKDEAVAFITTYHCNGDPADPLIAFEVDEIEETIRQEQSAKSASSFRSLFATRPNRRRMRLIIALAVFSQWSGNGLVSFYLTLILNGIGIKEAKYQTLINGILQIYNFATAITGALLIDRAGRRRLFLICTSGMCVAFTCWTIASAVYANSSHTWDPACLAKNGGKTSKCVALDANKHAGHAVIAFIFIMYGFYNLALSPLPNAYTVEIVPYVIRTKSLMVKNLTVSASATFNQYVNPIALAAIQWRYYIVFCVFLAFEFVFIYFFLIETRGQHGPLPLEEIAELFEGPFRFGFQKNPTREVDAEGSVDGDGKDGAVVDVSTVKELASEKGVNR</sequence>
<comment type="subcellular location">
    <subcellularLocation>
        <location evidence="1">Membrane</location>
        <topology evidence="1">Multi-pass membrane protein</topology>
    </subcellularLocation>
</comment>
<dbReference type="GeneID" id="87806250"/>
<dbReference type="AlphaFoldDB" id="A0AAF1BGY5"/>
<dbReference type="Gene3D" id="1.20.1250.20">
    <property type="entry name" value="MFS general substrate transporter like domains"/>
    <property type="match status" value="1"/>
</dbReference>
<keyword evidence="4 9" id="KW-0812">Transmembrane</keyword>
<protein>
    <submittedName>
        <fullName evidence="11">Lactose permease</fullName>
    </submittedName>
</protein>
<dbReference type="InterPro" id="IPR036259">
    <property type="entry name" value="MFS_trans_sf"/>
</dbReference>
<feature type="transmembrane region" description="Helical" evidence="9">
    <location>
        <begin position="302"/>
        <end position="326"/>
    </location>
</feature>
<dbReference type="InterPro" id="IPR050360">
    <property type="entry name" value="MFS_Sugar_Transporters"/>
</dbReference>
<feature type="transmembrane region" description="Helical" evidence="9">
    <location>
        <begin position="420"/>
        <end position="439"/>
    </location>
</feature>
<keyword evidence="6 9" id="KW-0472">Membrane</keyword>
<dbReference type="PROSITE" id="PS50850">
    <property type="entry name" value="MFS"/>
    <property type="match status" value="1"/>
</dbReference>
<feature type="transmembrane region" description="Helical" evidence="9">
    <location>
        <begin position="141"/>
        <end position="166"/>
    </location>
</feature>
<keyword evidence="5 9" id="KW-1133">Transmembrane helix</keyword>
<feature type="transmembrane region" description="Helical" evidence="9">
    <location>
        <begin position="366"/>
        <end position="389"/>
    </location>
</feature>
<gene>
    <name evidence="11" type="primary">LAC12_4</name>
    <name evidence="11" type="ORF">LOC62_02G003004</name>
</gene>
<dbReference type="SUPFAM" id="SSF103473">
    <property type="entry name" value="MFS general substrate transporter"/>
    <property type="match status" value="1"/>
</dbReference>